<proteinExistence type="predicted"/>
<gene>
    <name evidence="3" type="ORF">RPE78_10850</name>
</gene>
<dbReference type="SUPFAM" id="SSF53850">
    <property type="entry name" value="Periplasmic binding protein-like II"/>
    <property type="match status" value="1"/>
</dbReference>
<keyword evidence="4" id="KW-1185">Reference proteome</keyword>
<feature type="chain" id="PRO_5045230662" evidence="2">
    <location>
        <begin position="26"/>
        <end position="366"/>
    </location>
</feature>
<dbReference type="Pfam" id="PF13416">
    <property type="entry name" value="SBP_bac_8"/>
    <property type="match status" value="1"/>
</dbReference>
<evidence type="ECO:0000313" key="3">
    <source>
        <dbReference type="EMBL" id="WRY33181.1"/>
    </source>
</evidence>
<dbReference type="RefSeq" id="WP_339106986.1">
    <property type="nucleotide sequence ID" value="NZ_CP135443.1"/>
</dbReference>
<evidence type="ECO:0000313" key="4">
    <source>
        <dbReference type="Proteomes" id="UP001623290"/>
    </source>
</evidence>
<dbReference type="Proteomes" id="UP001623290">
    <property type="component" value="Chromosome"/>
</dbReference>
<dbReference type="EMBL" id="CP135443">
    <property type="protein sequence ID" value="WRY33181.1"/>
    <property type="molecule type" value="Genomic_DNA"/>
</dbReference>
<dbReference type="Gene3D" id="3.40.190.10">
    <property type="entry name" value="Periplasmic binding protein-like II"/>
    <property type="match status" value="2"/>
</dbReference>
<accession>A0ABZ1E023</accession>
<dbReference type="PANTHER" id="PTHR30006:SF2">
    <property type="entry name" value="ABC TRANSPORTER SUBSTRATE-BINDING PROTEIN"/>
    <property type="match status" value="1"/>
</dbReference>
<evidence type="ECO:0000256" key="1">
    <source>
        <dbReference type="ARBA" id="ARBA00022729"/>
    </source>
</evidence>
<evidence type="ECO:0000256" key="2">
    <source>
        <dbReference type="SAM" id="SignalP"/>
    </source>
</evidence>
<sequence>MTYKLNRRKLLLAGAGIATTLAAPAIVRAAGSQNFTGKTLNLLTWSDNTGLAVLDLIAKPFEEMTGAKVIADRTGSTSEMVAKLRATGSKPVYDVITLAGVGAITLADDGLLAKPDLNKLPNLQDVDPRFRTGADGHGIGYLLWTGGLIYNTKTFKSPPKSYAEMWEASHAGRVFLPPSTWTDALDTIVATEKMLGAKIADVAHADAAFKKLSDLRPNLLTFGENPTQISELFYADALDLGGVYAPAFFANELKDPASSNMGATYDLDEGFYADLMYTIMPKVKPGDDEVVHAFLNFTLDPNVQGQLAEAVLNGPVNTKAVMSEAAKASPFIIKPEQLGQNAVVEDKNFMAQVREDWIKNYTRALA</sequence>
<dbReference type="PROSITE" id="PS51318">
    <property type="entry name" value="TAT"/>
    <property type="match status" value="1"/>
</dbReference>
<protein>
    <submittedName>
        <fullName evidence="3">Extracellular solute-binding protein</fullName>
    </submittedName>
</protein>
<dbReference type="InterPro" id="IPR006059">
    <property type="entry name" value="SBP"/>
</dbReference>
<name>A0ABZ1E023_9RHOB</name>
<organism evidence="3 4">
    <name type="scientific">Thioclava litoralis</name>
    <dbReference type="NCBI Taxonomy" id="3076557"/>
    <lineage>
        <taxon>Bacteria</taxon>
        <taxon>Pseudomonadati</taxon>
        <taxon>Pseudomonadota</taxon>
        <taxon>Alphaproteobacteria</taxon>
        <taxon>Rhodobacterales</taxon>
        <taxon>Paracoccaceae</taxon>
        <taxon>Thioclava</taxon>
    </lineage>
</organism>
<dbReference type="InterPro" id="IPR006311">
    <property type="entry name" value="TAT_signal"/>
</dbReference>
<feature type="signal peptide" evidence="2">
    <location>
        <begin position="1"/>
        <end position="25"/>
    </location>
</feature>
<dbReference type="PANTHER" id="PTHR30006">
    <property type="entry name" value="THIAMINE-BINDING PERIPLASMIC PROTEIN-RELATED"/>
    <property type="match status" value="1"/>
</dbReference>
<keyword evidence="1 2" id="KW-0732">Signal</keyword>
<reference evidence="3 4" key="1">
    <citation type="submission" date="2023-09" db="EMBL/GenBank/DDBJ databases">
        <title>Thioclava shenzhenensis sp. nov., a multidrug resistant bacteria-antagonizing species isolated from coastal seawater.</title>
        <authorList>
            <person name="Long M."/>
        </authorList>
    </citation>
    <scope>NUCLEOTIDE SEQUENCE [LARGE SCALE GENOMIC DNA]</scope>
    <source>
        <strain evidence="3 4">FTW29</strain>
    </source>
</reference>